<evidence type="ECO:0000313" key="8">
    <source>
        <dbReference type="Proteomes" id="UP000188268"/>
    </source>
</evidence>
<keyword evidence="4 5" id="KW-0443">Lipid metabolism</keyword>
<dbReference type="InterPro" id="IPR033556">
    <property type="entry name" value="PLA"/>
</dbReference>
<dbReference type="AlphaFoldDB" id="A0A1R3I101"/>
<proteinExistence type="inferred from homology"/>
<comment type="caution">
    <text evidence="7">The sequence shown here is derived from an EMBL/GenBank/DDBJ whole genome shotgun (WGS) entry which is preliminary data.</text>
</comment>
<evidence type="ECO:0000313" key="7">
    <source>
        <dbReference type="EMBL" id="OMO76267.1"/>
    </source>
</evidence>
<sequence>MAVSISSRWRELSGDKNWEGLLNPDLDMDLRRYLIHYGEKTAAVGDLFNNEEESEGFGNSLFPKEEFFPAAGLEKGNKFKYNVTHFLYAGSDVVKSAWFGYVAVATDEGKAALGRRDILVAWRGTITDSEWFNNAQFFPKSASELFGNGNDAKVHSGFLDLYIGTSSNSANINNKTSAREQVLKAIRELVDKYKDEEISITVTGHSLGGALATLNAMDIVANGYNKPKSMVTAFVYGGPRVGNDGLERLFQTLGDNLHLLRITNRFDPVHHVPFENMSYTHLGKELTIDTSKSDYLKRQFFVDVLKFFRQSMTNIEDSLDIIRSRILTINAGTKENLRIISSSSQTVLNSDGRILVKESLETLVEENSARARGIVPDFIMEHVGQLFIAHDLEIYLHGVAGDQKNNGFRVEVDRDIALINKHLDHLKDDYKVPAEWWGNENRKNMVQMENGHWKFVQNLF</sequence>
<dbReference type="GO" id="GO:0016042">
    <property type="term" value="P:lipid catabolic process"/>
    <property type="evidence" value="ECO:0007669"/>
    <property type="project" value="UniProtKB-UniRule"/>
</dbReference>
<dbReference type="GO" id="GO:0008970">
    <property type="term" value="F:phospholipase A1 activity"/>
    <property type="evidence" value="ECO:0007669"/>
    <property type="project" value="UniProtKB-UniRule"/>
</dbReference>
<dbReference type="PANTHER" id="PTHR31828:SF20">
    <property type="entry name" value="PHOSPHOLIPASE A1"/>
    <property type="match status" value="1"/>
</dbReference>
<reference evidence="7 8" key="1">
    <citation type="submission" date="2013-09" db="EMBL/GenBank/DDBJ databases">
        <title>Corchorus capsularis genome sequencing.</title>
        <authorList>
            <person name="Alam M."/>
            <person name="Haque M.S."/>
            <person name="Islam M.S."/>
            <person name="Emdad E.M."/>
            <person name="Islam M.M."/>
            <person name="Ahmed B."/>
            <person name="Halim A."/>
            <person name="Hossen Q.M.M."/>
            <person name="Hossain M.Z."/>
            <person name="Ahmed R."/>
            <person name="Khan M.M."/>
            <person name="Islam R."/>
            <person name="Rashid M.M."/>
            <person name="Khan S.A."/>
            <person name="Rahman M.S."/>
            <person name="Alam M."/>
        </authorList>
    </citation>
    <scope>NUCLEOTIDE SEQUENCE [LARGE SCALE GENOMIC DNA]</scope>
    <source>
        <strain evidence="8">cv. CVL-1</strain>
        <tissue evidence="7">Whole seedling</tissue>
    </source>
</reference>
<evidence type="ECO:0000259" key="6">
    <source>
        <dbReference type="Pfam" id="PF01764"/>
    </source>
</evidence>
<organism evidence="7 8">
    <name type="scientific">Corchorus capsularis</name>
    <name type="common">Jute</name>
    <dbReference type="NCBI Taxonomy" id="210143"/>
    <lineage>
        <taxon>Eukaryota</taxon>
        <taxon>Viridiplantae</taxon>
        <taxon>Streptophyta</taxon>
        <taxon>Embryophyta</taxon>
        <taxon>Tracheophyta</taxon>
        <taxon>Spermatophyta</taxon>
        <taxon>Magnoliopsida</taxon>
        <taxon>eudicotyledons</taxon>
        <taxon>Gunneridae</taxon>
        <taxon>Pentapetalae</taxon>
        <taxon>rosids</taxon>
        <taxon>malvids</taxon>
        <taxon>Malvales</taxon>
        <taxon>Malvaceae</taxon>
        <taxon>Grewioideae</taxon>
        <taxon>Apeibeae</taxon>
        <taxon>Corchorus</taxon>
    </lineage>
</organism>
<dbReference type="EMBL" id="AWWV01010891">
    <property type="protein sequence ID" value="OMO76267.1"/>
    <property type="molecule type" value="Genomic_DNA"/>
</dbReference>
<dbReference type="InterPro" id="IPR002921">
    <property type="entry name" value="Fungal_lipase-type"/>
</dbReference>
<feature type="domain" description="Fungal lipase-type" evidence="6">
    <location>
        <begin position="120"/>
        <end position="276"/>
    </location>
</feature>
<evidence type="ECO:0000256" key="5">
    <source>
        <dbReference type="RuleBase" id="RU367093"/>
    </source>
</evidence>
<dbReference type="Proteomes" id="UP000188268">
    <property type="component" value="Unassembled WGS sequence"/>
</dbReference>
<dbReference type="STRING" id="210143.A0A1R3I101"/>
<keyword evidence="3 5" id="KW-0442">Lipid degradation</keyword>
<dbReference type="CDD" id="cd00519">
    <property type="entry name" value="Lipase_3"/>
    <property type="match status" value="1"/>
</dbReference>
<dbReference type="PANTHER" id="PTHR31828">
    <property type="entry name" value="PHOSPHOLIPASE A1-IIGAMMA"/>
    <property type="match status" value="1"/>
</dbReference>
<dbReference type="Pfam" id="PF01764">
    <property type="entry name" value="Lipase_3"/>
    <property type="match status" value="1"/>
</dbReference>
<dbReference type="EC" id="3.1.1.-" evidence="5"/>
<name>A0A1R3I101_COCAP</name>
<keyword evidence="2 5" id="KW-0378">Hydrolase</keyword>
<evidence type="ECO:0000256" key="3">
    <source>
        <dbReference type="ARBA" id="ARBA00022963"/>
    </source>
</evidence>
<dbReference type="OMA" id="QEANGHW"/>
<dbReference type="Gramene" id="OMO76267">
    <property type="protein sequence ID" value="OMO76267"/>
    <property type="gene ID" value="CCACVL1_15791"/>
</dbReference>
<comment type="similarity">
    <text evidence="1 5">Belongs to the AB hydrolase superfamily. Lipase family.</text>
</comment>
<evidence type="ECO:0000256" key="2">
    <source>
        <dbReference type="ARBA" id="ARBA00022801"/>
    </source>
</evidence>
<dbReference type="Gene3D" id="3.40.50.1820">
    <property type="entry name" value="alpha/beta hydrolase"/>
    <property type="match status" value="1"/>
</dbReference>
<comment type="function">
    <text evidence="5">Acylhydrolase that catalyzes the hydrolysis of phospholipids at the sn-1 position.</text>
</comment>
<accession>A0A1R3I101</accession>
<gene>
    <name evidence="7" type="ORF">CCACVL1_15791</name>
</gene>
<protein>
    <recommendedName>
        <fullName evidence="5">Phospholipase A1</fullName>
        <ecNumber evidence="5">3.1.1.-</ecNumber>
    </recommendedName>
</protein>
<evidence type="ECO:0000256" key="4">
    <source>
        <dbReference type="ARBA" id="ARBA00023098"/>
    </source>
</evidence>
<dbReference type="OrthoDB" id="438440at2759"/>
<keyword evidence="8" id="KW-1185">Reference proteome</keyword>
<dbReference type="SUPFAM" id="SSF53474">
    <property type="entry name" value="alpha/beta-Hydrolases"/>
    <property type="match status" value="1"/>
</dbReference>
<dbReference type="InterPro" id="IPR029058">
    <property type="entry name" value="AB_hydrolase_fold"/>
</dbReference>
<evidence type="ECO:0000256" key="1">
    <source>
        <dbReference type="ARBA" id="ARBA00010701"/>
    </source>
</evidence>